<sequence length="158" mass="18194">MFDVYVESGEFADELRKNISLTLFAFSYLLLPSPLNALRTLLATSINISLIKILQHYRTIELSARSLVENWLKYNDKNNILSHLSYHAALLLAQSNIWNAIIANILCDLLICDNDYFHQHTETILNFEDIKLTTNLTFDTILIFIKHSIQYRTQSASA</sequence>
<dbReference type="AlphaFoldDB" id="A0A8S2UXV1"/>
<dbReference type="Proteomes" id="UP000682733">
    <property type="component" value="Unassembled WGS sequence"/>
</dbReference>
<gene>
    <name evidence="1" type="ORF">OVA965_LOCUS40159</name>
    <name evidence="2" type="ORF">TMI583_LOCUS41557</name>
</gene>
<name>A0A8S2UXV1_9BILA</name>
<proteinExistence type="predicted"/>
<evidence type="ECO:0000313" key="3">
    <source>
        <dbReference type="Proteomes" id="UP000682733"/>
    </source>
</evidence>
<evidence type="ECO:0000313" key="1">
    <source>
        <dbReference type="EMBL" id="CAF1567337.1"/>
    </source>
</evidence>
<reference evidence="2" key="1">
    <citation type="submission" date="2021-02" db="EMBL/GenBank/DDBJ databases">
        <authorList>
            <person name="Nowell W R."/>
        </authorList>
    </citation>
    <scope>NUCLEOTIDE SEQUENCE</scope>
</reference>
<dbReference type="EMBL" id="CAJOBA010065786">
    <property type="protein sequence ID" value="CAF4360822.1"/>
    <property type="molecule type" value="Genomic_DNA"/>
</dbReference>
<evidence type="ECO:0000313" key="2">
    <source>
        <dbReference type="EMBL" id="CAF4360822.1"/>
    </source>
</evidence>
<protein>
    <submittedName>
        <fullName evidence="2">Uncharacterized protein</fullName>
    </submittedName>
</protein>
<dbReference type="Proteomes" id="UP000677228">
    <property type="component" value="Unassembled WGS sequence"/>
</dbReference>
<dbReference type="EMBL" id="CAJNOK010043052">
    <property type="protein sequence ID" value="CAF1567337.1"/>
    <property type="molecule type" value="Genomic_DNA"/>
</dbReference>
<organism evidence="2 3">
    <name type="scientific">Didymodactylos carnosus</name>
    <dbReference type="NCBI Taxonomy" id="1234261"/>
    <lineage>
        <taxon>Eukaryota</taxon>
        <taxon>Metazoa</taxon>
        <taxon>Spiralia</taxon>
        <taxon>Gnathifera</taxon>
        <taxon>Rotifera</taxon>
        <taxon>Eurotatoria</taxon>
        <taxon>Bdelloidea</taxon>
        <taxon>Philodinida</taxon>
        <taxon>Philodinidae</taxon>
        <taxon>Didymodactylos</taxon>
    </lineage>
</organism>
<accession>A0A8S2UXV1</accession>
<comment type="caution">
    <text evidence="2">The sequence shown here is derived from an EMBL/GenBank/DDBJ whole genome shotgun (WGS) entry which is preliminary data.</text>
</comment>